<comment type="cofactor">
    <cofactor evidence="1">
        <name>[4Fe-4S] cluster</name>
        <dbReference type="ChEBI" id="CHEBI:49883"/>
    </cofactor>
</comment>
<dbReference type="InterPro" id="IPR012837">
    <property type="entry name" value="NrdG"/>
</dbReference>
<dbReference type="NCBIfam" id="TIGR02491">
    <property type="entry name" value="NrdG"/>
    <property type="match status" value="1"/>
</dbReference>
<dbReference type="InterPro" id="IPR034457">
    <property type="entry name" value="Organic_radical-activating"/>
</dbReference>
<evidence type="ECO:0000256" key="2">
    <source>
        <dbReference type="ARBA" id="ARBA00003852"/>
    </source>
</evidence>
<dbReference type="Gene3D" id="3.20.20.70">
    <property type="entry name" value="Aldolase class I"/>
    <property type="match status" value="1"/>
</dbReference>
<comment type="function">
    <text evidence="2 12">Activation of anaerobic ribonucleoside-triphosphate reductase under anaerobic conditions by generation of an organic free radical, using S-adenosylmethionine and reduced flavodoxin as cosubstrates to produce 5'-deoxy-adenosine.</text>
</comment>
<organism evidence="13 14">
    <name type="scientific">Candidatus Caccousia avicola</name>
    <dbReference type="NCBI Taxonomy" id="2840721"/>
    <lineage>
        <taxon>Bacteria</taxon>
        <taxon>Bacillati</taxon>
        <taxon>Bacillota</taxon>
        <taxon>Clostridia</taxon>
        <taxon>Eubacteriales</taxon>
        <taxon>Oscillospiraceae</taxon>
        <taxon>Oscillospiraceae incertae sedis</taxon>
        <taxon>Candidatus Caccousia</taxon>
    </lineage>
</organism>
<dbReference type="AlphaFoldDB" id="A0A9D1AMN4"/>
<evidence type="ECO:0000256" key="8">
    <source>
        <dbReference type="ARBA" id="ARBA00023002"/>
    </source>
</evidence>
<keyword evidence="10" id="KW-0411">Iron-sulfur</keyword>
<comment type="catalytic activity">
    <reaction evidence="11">
        <text>glycyl-[protein] + reduced [flavodoxin] + S-adenosyl-L-methionine = glycin-2-yl radical-[protein] + semiquinone [flavodoxin] + 5'-deoxyadenosine + L-methionine + H(+)</text>
        <dbReference type="Rhea" id="RHEA:61976"/>
        <dbReference type="Rhea" id="RHEA-COMP:10622"/>
        <dbReference type="Rhea" id="RHEA-COMP:14480"/>
        <dbReference type="Rhea" id="RHEA-COMP:15993"/>
        <dbReference type="Rhea" id="RHEA-COMP:15994"/>
        <dbReference type="ChEBI" id="CHEBI:15378"/>
        <dbReference type="ChEBI" id="CHEBI:17319"/>
        <dbReference type="ChEBI" id="CHEBI:29947"/>
        <dbReference type="ChEBI" id="CHEBI:32722"/>
        <dbReference type="ChEBI" id="CHEBI:57618"/>
        <dbReference type="ChEBI" id="CHEBI:57844"/>
        <dbReference type="ChEBI" id="CHEBI:59789"/>
        <dbReference type="ChEBI" id="CHEBI:140311"/>
    </reaction>
</comment>
<evidence type="ECO:0000256" key="12">
    <source>
        <dbReference type="PIRNR" id="PIRNR000368"/>
    </source>
</evidence>
<evidence type="ECO:0000256" key="5">
    <source>
        <dbReference type="ARBA" id="ARBA00022485"/>
    </source>
</evidence>
<comment type="similarity">
    <text evidence="3 12">Belongs to the organic radical-activating enzymes family.</text>
</comment>
<dbReference type="InterPro" id="IPR007197">
    <property type="entry name" value="rSAM"/>
</dbReference>
<name>A0A9D1AMN4_9FIRM</name>
<evidence type="ECO:0000313" key="13">
    <source>
        <dbReference type="EMBL" id="HIR46270.1"/>
    </source>
</evidence>
<dbReference type="SFLD" id="SFLDG01063">
    <property type="entry name" value="activating_enzymes__group_1"/>
    <property type="match status" value="1"/>
</dbReference>
<dbReference type="InterPro" id="IPR001989">
    <property type="entry name" value="Radical_activat_CS"/>
</dbReference>
<reference evidence="13" key="2">
    <citation type="journal article" date="2021" name="PeerJ">
        <title>Extensive microbial diversity within the chicken gut microbiome revealed by metagenomics and culture.</title>
        <authorList>
            <person name="Gilroy R."/>
            <person name="Ravi A."/>
            <person name="Getino M."/>
            <person name="Pursley I."/>
            <person name="Horton D.L."/>
            <person name="Alikhan N.F."/>
            <person name="Baker D."/>
            <person name="Gharbi K."/>
            <person name="Hall N."/>
            <person name="Watson M."/>
            <person name="Adriaenssens E.M."/>
            <person name="Foster-Nyarko E."/>
            <person name="Jarju S."/>
            <person name="Secka A."/>
            <person name="Antonio M."/>
            <person name="Oren A."/>
            <person name="Chaudhuri R.R."/>
            <person name="La Ragione R."/>
            <person name="Hildebrand F."/>
            <person name="Pallen M.J."/>
        </authorList>
    </citation>
    <scope>NUCLEOTIDE SEQUENCE</scope>
    <source>
        <strain evidence="13">ChiSxjej1B13-7958</strain>
    </source>
</reference>
<accession>A0A9D1AMN4</accession>
<dbReference type="Pfam" id="PF13353">
    <property type="entry name" value="Fer4_12"/>
    <property type="match status" value="1"/>
</dbReference>
<dbReference type="PROSITE" id="PS01087">
    <property type="entry name" value="RADICAL_ACTIVATING"/>
    <property type="match status" value="1"/>
</dbReference>
<dbReference type="GO" id="GO:0051539">
    <property type="term" value="F:4 iron, 4 sulfur cluster binding"/>
    <property type="evidence" value="ECO:0007669"/>
    <property type="project" value="UniProtKB-KW"/>
</dbReference>
<dbReference type="InterPro" id="IPR013785">
    <property type="entry name" value="Aldolase_TIM"/>
</dbReference>
<dbReference type="EMBL" id="DVGZ01000013">
    <property type="protein sequence ID" value="HIR46270.1"/>
    <property type="molecule type" value="Genomic_DNA"/>
</dbReference>
<dbReference type="GO" id="GO:0043365">
    <property type="term" value="F:[formate-C-acetyltransferase]-activating enzyme activity"/>
    <property type="evidence" value="ECO:0007669"/>
    <property type="project" value="InterPro"/>
</dbReference>
<comment type="caution">
    <text evidence="13">The sequence shown here is derived from an EMBL/GenBank/DDBJ whole genome shotgun (WGS) entry which is preliminary data.</text>
</comment>
<dbReference type="SFLD" id="SFLDF00299">
    <property type="entry name" value="anaerobic_ribonucleoside-triph"/>
    <property type="match status" value="1"/>
</dbReference>
<dbReference type="SFLD" id="SFLDS00029">
    <property type="entry name" value="Radical_SAM"/>
    <property type="match status" value="1"/>
</dbReference>
<keyword evidence="9" id="KW-0408">Iron</keyword>
<dbReference type="PANTHER" id="PTHR30352">
    <property type="entry name" value="PYRUVATE FORMATE-LYASE-ACTIVATING ENZYME"/>
    <property type="match status" value="1"/>
</dbReference>
<keyword evidence="7" id="KW-0479">Metal-binding</keyword>
<evidence type="ECO:0000256" key="6">
    <source>
        <dbReference type="ARBA" id="ARBA00022691"/>
    </source>
</evidence>
<evidence type="ECO:0000256" key="3">
    <source>
        <dbReference type="ARBA" id="ARBA00009777"/>
    </source>
</evidence>
<dbReference type="SFLD" id="SFLDG01066">
    <property type="entry name" value="organic_radical-activating_enz"/>
    <property type="match status" value="1"/>
</dbReference>
<dbReference type="PIRSF" id="PIRSF000368">
    <property type="entry name" value="NrdG"/>
    <property type="match status" value="1"/>
</dbReference>
<reference evidence="13" key="1">
    <citation type="submission" date="2020-10" db="EMBL/GenBank/DDBJ databases">
        <authorList>
            <person name="Gilroy R."/>
        </authorList>
    </citation>
    <scope>NUCLEOTIDE SEQUENCE</scope>
    <source>
        <strain evidence="13">ChiSxjej1B13-7958</strain>
    </source>
</reference>
<evidence type="ECO:0000256" key="1">
    <source>
        <dbReference type="ARBA" id="ARBA00001966"/>
    </source>
</evidence>
<evidence type="ECO:0000256" key="9">
    <source>
        <dbReference type="ARBA" id="ARBA00023004"/>
    </source>
</evidence>
<evidence type="ECO:0000313" key="14">
    <source>
        <dbReference type="Proteomes" id="UP000824242"/>
    </source>
</evidence>
<dbReference type="InterPro" id="IPR058240">
    <property type="entry name" value="rSAM_sf"/>
</dbReference>
<protein>
    <recommendedName>
        <fullName evidence="4 12">Anaerobic ribonucleoside-triphosphate reductase-activating protein</fullName>
        <ecNumber evidence="12">1.97.1.-</ecNumber>
    </recommendedName>
</protein>
<evidence type="ECO:0000256" key="4">
    <source>
        <dbReference type="ARBA" id="ARBA00014281"/>
    </source>
</evidence>
<keyword evidence="6" id="KW-0949">S-adenosyl-L-methionine</keyword>
<keyword evidence="8 12" id="KW-0560">Oxidoreductase</keyword>
<sequence>MKLRIAGTVGDSIVDGPGLRLTVFVQGCPHHCPGCHNPHTHDFEGGHDTTVEELFAAYCENPLLRGVTLSGGEPFCQPAPLAQLAHLVHAHGGDVFCYTGYTYEQLCEKQDPAVDALLGEIDVLIDGPFLLAERDLTLRFRGSTNQRMIDIPRTRETGEIVLWE</sequence>
<gene>
    <name evidence="13" type="primary">nrdG</name>
    <name evidence="13" type="ORF">IAB89_01225</name>
</gene>
<dbReference type="SUPFAM" id="SSF102114">
    <property type="entry name" value="Radical SAM enzymes"/>
    <property type="match status" value="1"/>
</dbReference>
<dbReference type="GO" id="GO:0004748">
    <property type="term" value="F:ribonucleoside-diphosphate reductase activity, thioredoxin disulfide as acceptor"/>
    <property type="evidence" value="ECO:0007669"/>
    <property type="project" value="TreeGrafter"/>
</dbReference>
<dbReference type="CDD" id="cd01335">
    <property type="entry name" value="Radical_SAM"/>
    <property type="match status" value="1"/>
</dbReference>
<dbReference type="Proteomes" id="UP000824242">
    <property type="component" value="Unassembled WGS sequence"/>
</dbReference>
<evidence type="ECO:0000256" key="7">
    <source>
        <dbReference type="ARBA" id="ARBA00022723"/>
    </source>
</evidence>
<proteinExistence type="inferred from homology"/>
<evidence type="ECO:0000256" key="10">
    <source>
        <dbReference type="ARBA" id="ARBA00023014"/>
    </source>
</evidence>
<evidence type="ECO:0000256" key="11">
    <source>
        <dbReference type="ARBA" id="ARBA00047365"/>
    </source>
</evidence>
<dbReference type="EC" id="1.97.1.-" evidence="12"/>
<dbReference type="PANTHER" id="PTHR30352:SF2">
    <property type="entry name" value="ANAEROBIC RIBONUCLEOSIDE-TRIPHOSPHATE REDUCTASE-ACTIVATING PROTEIN"/>
    <property type="match status" value="1"/>
</dbReference>
<keyword evidence="5" id="KW-0004">4Fe-4S</keyword>
<dbReference type="GO" id="GO:0046872">
    <property type="term" value="F:metal ion binding"/>
    <property type="evidence" value="ECO:0007669"/>
    <property type="project" value="UniProtKB-KW"/>
</dbReference>